<protein>
    <recommendedName>
        <fullName evidence="2">Terpene synthase</fullName>
        <ecNumber evidence="2">4.2.3.-</ecNumber>
    </recommendedName>
</protein>
<dbReference type="RefSeq" id="WP_377851191.1">
    <property type="nucleotide sequence ID" value="NZ_JBHLZU010000007.1"/>
</dbReference>
<comment type="similarity">
    <text evidence="2">Belongs to the terpene synthase family.</text>
</comment>
<proteinExistence type="inferred from homology"/>
<evidence type="ECO:0000256" key="1">
    <source>
        <dbReference type="ARBA" id="ARBA00023239"/>
    </source>
</evidence>
<dbReference type="Pfam" id="PF19086">
    <property type="entry name" value="Terpene_syn_C_2"/>
    <property type="match status" value="1"/>
</dbReference>
<keyword evidence="2" id="KW-0460">Magnesium</keyword>
<dbReference type="InterPro" id="IPR034686">
    <property type="entry name" value="Terpene_cyclase-like_2"/>
</dbReference>
<dbReference type="PANTHER" id="PTHR35201:SF4">
    <property type="entry name" value="BETA-PINACENE SYNTHASE-RELATED"/>
    <property type="match status" value="1"/>
</dbReference>
<organism evidence="3 4">
    <name type="scientific">Allokutzneria oryzae</name>
    <dbReference type="NCBI Taxonomy" id="1378989"/>
    <lineage>
        <taxon>Bacteria</taxon>
        <taxon>Bacillati</taxon>
        <taxon>Actinomycetota</taxon>
        <taxon>Actinomycetes</taxon>
        <taxon>Pseudonocardiales</taxon>
        <taxon>Pseudonocardiaceae</taxon>
        <taxon>Allokutzneria</taxon>
    </lineage>
</organism>
<comment type="caution">
    <text evidence="3">The sequence shown here is derived from an EMBL/GenBank/DDBJ whole genome shotgun (WGS) entry which is preliminary data.</text>
</comment>
<comment type="cofactor">
    <cofactor evidence="2">
        <name>Mg(2+)</name>
        <dbReference type="ChEBI" id="CHEBI:18420"/>
    </cofactor>
</comment>
<dbReference type="PANTHER" id="PTHR35201">
    <property type="entry name" value="TERPENE SYNTHASE"/>
    <property type="match status" value="1"/>
</dbReference>
<keyword evidence="4" id="KW-1185">Reference proteome</keyword>
<keyword evidence="2" id="KW-0479">Metal-binding</keyword>
<dbReference type="Proteomes" id="UP001589693">
    <property type="component" value="Unassembled WGS sequence"/>
</dbReference>
<dbReference type="InterPro" id="IPR008949">
    <property type="entry name" value="Isoprenoid_synthase_dom_sf"/>
</dbReference>
<name>A0ABV5ZT10_9PSEU</name>
<dbReference type="Gene3D" id="1.10.600.10">
    <property type="entry name" value="Farnesyl Diphosphate Synthase"/>
    <property type="match status" value="1"/>
</dbReference>
<evidence type="ECO:0000313" key="3">
    <source>
        <dbReference type="EMBL" id="MFB9904030.1"/>
    </source>
</evidence>
<dbReference type="SUPFAM" id="SSF48576">
    <property type="entry name" value="Terpenoid synthases"/>
    <property type="match status" value="1"/>
</dbReference>
<sequence>MLHETDQLRTMYNWAADVVVWVNDIVSLRKELVAGETTNGVLVLAQERGNGLQDAIDAVYRKVADYVEEFTHARDELALLSSRWLGLDAQERAAVTSFVEGMESWMRGNLDWSRRSDRYQVADGVRLTTDTSLVNGPEGP</sequence>
<evidence type="ECO:0000313" key="4">
    <source>
        <dbReference type="Proteomes" id="UP001589693"/>
    </source>
</evidence>
<dbReference type="EC" id="4.2.3.-" evidence="2"/>
<keyword evidence="1 2" id="KW-0456">Lyase</keyword>
<dbReference type="EMBL" id="JBHLZU010000007">
    <property type="protein sequence ID" value="MFB9904030.1"/>
    <property type="molecule type" value="Genomic_DNA"/>
</dbReference>
<accession>A0ABV5ZT10</accession>
<reference evidence="3 4" key="1">
    <citation type="submission" date="2024-09" db="EMBL/GenBank/DDBJ databases">
        <authorList>
            <person name="Sun Q."/>
            <person name="Mori K."/>
        </authorList>
    </citation>
    <scope>NUCLEOTIDE SEQUENCE [LARGE SCALE GENOMIC DNA]</scope>
    <source>
        <strain evidence="3 4">TBRC 7907</strain>
    </source>
</reference>
<gene>
    <name evidence="3" type="ORF">ACFFQA_08770</name>
</gene>
<evidence type="ECO:0000256" key="2">
    <source>
        <dbReference type="RuleBase" id="RU366034"/>
    </source>
</evidence>